<evidence type="ECO:0000313" key="2">
    <source>
        <dbReference type="EMBL" id="MFC4867430.1"/>
    </source>
</evidence>
<sequence>MPSRRGARDLTALTVLALLRTGPSHPYELHRMITQTHKDFVTGLPRSLYHAVDRLEKAEFIAPVDTEREGRRPERTVYELTGEGRRELAARLRYLLERPDPDTSVFVAAVSFMGCLPVQEARYCLQARAAALEAEIAGGDAHAASLGRELPRLLLLENEYVGALRRAELAWVRAVVADIDSGTLTWPDDIAELARRLPGGAAHDTEAKGAHDG</sequence>
<dbReference type="SUPFAM" id="SSF46785">
    <property type="entry name" value="Winged helix' DNA-binding domain"/>
    <property type="match status" value="1"/>
</dbReference>
<dbReference type="Proteomes" id="UP001595858">
    <property type="component" value="Unassembled WGS sequence"/>
</dbReference>
<reference evidence="3" key="1">
    <citation type="journal article" date="2019" name="Int. J. Syst. Evol. Microbiol.">
        <title>The Global Catalogue of Microorganisms (GCM) 10K type strain sequencing project: providing services to taxonomists for standard genome sequencing and annotation.</title>
        <authorList>
            <consortium name="The Broad Institute Genomics Platform"/>
            <consortium name="The Broad Institute Genome Sequencing Center for Infectious Disease"/>
            <person name="Wu L."/>
            <person name="Ma J."/>
        </authorList>
    </citation>
    <scope>NUCLEOTIDE SEQUENCE [LARGE SCALE GENOMIC DNA]</scope>
    <source>
        <strain evidence="3">CGMCC 4.7304</strain>
    </source>
</reference>
<evidence type="ECO:0000313" key="3">
    <source>
        <dbReference type="Proteomes" id="UP001595858"/>
    </source>
</evidence>
<gene>
    <name evidence="2" type="ORF">ACFPCZ_12405</name>
</gene>
<dbReference type="InterPro" id="IPR005149">
    <property type="entry name" value="Tscrpt_reg_PadR_N"/>
</dbReference>
<dbReference type="InterPro" id="IPR036390">
    <property type="entry name" value="WH_DNA-bd_sf"/>
</dbReference>
<proteinExistence type="predicted"/>
<comment type="caution">
    <text evidence="2">The sequence shown here is derived from an EMBL/GenBank/DDBJ whole genome shotgun (WGS) entry which is preliminary data.</text>
</comment>
<name>A0ABV9SML8_9ACTN</name>
<dbReference type="Gene3D" id="1.10.10.10">
    <property type="entry name" value="Winged helix-like DNA-binding domain superfamily/Winged helix DNA-binding domain"/>
    <property type="match status" value="1"/>
</dbReference>
<keyword evidence="3" id="KW-1185">Reference proteome</keyword>
<feature type="domain" description="Transcription regulator PadR N-terminal" evidence="1">
    <location>
        <begin position="15"/>
        <end position="89"/>
    </location>
</feature>
<accession>A0ABV9SML8</accession>
<dbReference type="EMBL" id="JBHSIY010000010">
    <property type="protein sequence ID" value="MFC4867430.1"/>
    <property type="molecule type" value="Genomic_DNA"/>
</dbReference>
<dbReference type="InterPro" id="IPR036388">
    <property type="entry name" value="WH-like_DNA-bd_sf"/>
</dbReference>
<dbReference type="InterPro" id="IPR052509">
    <property type="entry name" value="Metal_resp_DNA-bind_regulator"/>
</dbReference>
<evidence type="ECO:0000259" key="1">
    <source>
        <dbReference type="Pfam" id="PF03551"/>
    </source>
</evidence>
<dbReference type="PANTHER" id="PTHR33169">
    <property type="entry name" value="PADR-FAMILY TRANSCRIPTIONAL REGULATOR"/>
    <property type="match status" value="1"/>
</dbReference>
<dbReference type="RefSeq" id="WP_344142332.1">
    <property type="nucleotide sequence ID" value="NZ_BAAAQI010000004.1"/>
</dbReference>
<protein>
    <submittedName>
        <fullName evidence="2">PadR family transcriptional regulator</fullName>
    </submittedName>
</protein>
<dbReference type="Pfam" id="PF03551">
    <property type="entry name" value="PadR"/>
    <property type="match status" value="1"/>
</dbReference>
<dbReference type="PANTHER" id="PTHR33169:SF14">
    <property type="entry name" value="TRANSCRIPTIONAL REGULATOR RV3488"/>
    <property type="match status" value="1"/>
</dbReference>
<organism evidence="2 3">
    <name type="scientific">Streptomonospora arabica</name>
    <dbReference type="NCBI Taxonomy" id="412417"/>
    <lineage>
        <taxon>Bacteria</taxon>
        <taxon>Bacillati</taxon>
        <taxon>Actinomycetota</taxon>
        <taxon>Actinomycetes</taxon>
        <taxon>Streptosporangiales</taxon>
        <taxon>Nocardiopsidaceae</taxon>
        <taxon>Streptomonospora</taxon>
    </lineage>
</organism>